<protein>
    <submittedName>
        <fullName evidence="1">Uncharacterized protein</fullName>
    </submittedName>
</protein>
<evidence type="ECO:0000313" key="1">
    <source>
        <dbReference type="EMBL" id="MPC51310.1"/>
    </source>
</evidence>
<comment type="caution">
    <text evidence="1">The sequence shown here is derived from an EMBL/GenBank/DDBJ whole genome shotgun (WGS) entry which is preliminary data.</text>
</comment>
<organism evidence="1 2">
    <name type="scientific">Portunus trituberculatus</name>
    <name type="common">Swimming crab</name>
    <name type="synonym">Neptunus trituberculatus</name>
    <dbReference type="NCBI Taxonomy" id="210409"/>
    <lineage>
        <taxon>Eukaryota</taxon>
        <taxon>Metazoa</taxon>
        <taxon>Ecdysozoa</taxon>
        <taxon>Arthropoda</taxon>
        <taxon>Crustacea</taxon>
        <taxon>Multicrustacea</taxon>
        <taxon>Malacostraca</taxon>
        <taxon>Eumalacostraca</taxon>
        <taxon>Eucarida</taxon>
        <taxon>Decapoda</taxon>
        <taxon>Pleocyemata</taxon>
        <taxon>Brachyura</taxon>
        <taxon>Eubrachyura</taxon>
        <taxon>Portunoidea</taxon>
        <taxon>Portunidae</taxon>
        <taxon>Portuninae</taxon>
        <taxon>Portunus</taxon>
    </lineage>
</organism>
<accession>A0A5B7FU65</accession>
<dbReference type="AlphaFoldDB" id="A0A5B7FU65"/>
<evidence type="ECO:0000313" key="2">
    <source>
        <dbReference type="Proteomes" id="UP000324222"/>
    </source>
</evidence>
<sequence>MNVYGKVLRDEEEAVLETEALPVLSGLRTAPVSLWCGSCEAPPETLVFSFSAVCRSLLRAEHLVAICPSRLQLKKHHAKEKLYAFVEVCERHDSSLYPSLIFQSPCKIIGFTIRCHLNVLEIRGIMIRTYHIRYGDNTYENC</sequence>
<gene>
    <name evidence="1" type="ORF">E2C01_045155</name>
</gene>
<keyword evidence="2" id="KW-1185">Reference proteome</keyword>
<proteinExistence type="predicted"/>
<dbReference type="Proteomes" id="UP000324222">
    <property type="component" value="Unassembled WGS sequence"/>
</dbReference>
<name>A0A5B7FU65_PORTR</name>
<dbReference type="EMBL" id="VSRR010010092">
    <property type="protein sequence ID" value="MPC51310.1"/>
    <property type="molecule type" value="Genomic_DNA"/>
</dbReference>
<reference evidence="1 2" key="1">
    <citation type="submission" date="2019-05" db="EMBL/GenBank/DDBJ databases">
        <title>Another draft genome of Portunus trituberculatus and its Hox gene families provides insights of decapod evolution.</title>
        <authorList>
            <person name="Jeong J.-H."/>
            <person name="Song I."/>
            <person name="Kim S."/>
            <person name="Choi T."/>
            <person name="Kim D."/>
            <person name="Ryu S."/>
            <person name="Kim W."/>
        </authorList>
    </citation>
    <scope>NUCLEOTIDE SEQUENCE [LARGE SCALE GENOMIC DNA]</scope>
    <source>
        <tissue evidence="1">Muscle</tissue>
    </source>
</reference>